<keyword evidence="1" id="KW-0472">Membrane</keyword>
<gene>
    <name evidence="2" type="ORF">TH19_19225</name>
</gene>
<feature type="transmembrane region" description="Helical" evidence="1">
    <location>
        <begin position="310"/>
        <end position="327"/>
    </location>
</feature>
<dbReference type="OrthoDB" id="9765258at2"/>
<dbReference type="SUPFAM" id="SSF54862">
    <property type="entry name" value="4Fe-4S ferredoxins"/>
    <property type="match status" value="1"/>
</dbReference>
<keyword evidence="1" id="KW-0812">Transmembrane</keyword>
<feature type="transmembrane region" description="Helical" evidence="1">
    <location>
        <begin position="157"/>
        <end position="177"/>
    </location>
</feature>
<protein>
    <recommendedName>
        <fullName evidence="4">Tricarballylate utilization protein B</fullName>
    </recommendedName>
</protein>
<dbReference type="EMBL" id="JPWF01000015">
    <property type="protein sequence ID" value="RCK32417.1"/>
    <property type="molecule type" value="Genomic_DNA"/>
</dbReference>
<feature type="transmembrane region" description="Helical" evidence="1">
    <location>
        <begin position="269"/>
        <end position="290"/>
    </location>
</feature>
<feature type="transmembrane region" description="Helical" evidence="1">
    <location>
        <begin position="237"/>
        <end position="257"/>
    </location>
</feature>
<dbReference type="InterPro" id="IPR012830">
    <property type="entry name" value="Citrate_utilization_prot_B"/>
</dbReference>
<dbReference type="Gene3D" id="1.20.950.20">
    <property type="entry name" value="Transmembrane di-heme cytochromes, Chain C"/>
    <property type="match status" value="1"/>
</dbReference>
<sequence length="389" mass="42426">MYLDELQEARLRIMRSTDKTTEAARVMSICNACRYCEGHCAVFQAMELRLEFNADTVDYLSNLCHNCGACYHNCQYAPPHEFALNVPAAMAELRQENYGVYAWPGFMGKLFANNGLWVSALSIVVIAVFFAATAILSGADFFAVHENAFYGVISHNVLAGTFGAVGLFVLIALGASVTKFWKTMRLPGPFVLDYGRVLQGVKDALSLKYLDGGNGQGCSYPDDKPSMARRWFHQMTFWGFMLCFAATSVGTVMHYGFNLPAPYGYVSLPKLFGILGGIGLIVGPIGLLALKAKADPAPKGKSNKGMDVSFLFLLLMTSVTGLALMLVKETAFVGVALSIHLGVVMTLFLSMPYGKFVHGFYRLVALMVFAVEKNDHKAVVGVCEKKKAA</sequence>
<feature type="transmembrane region" description="Helical" evidence="1">
    <location>
        <begin position="333"/>
        <end position="353"/>
    </location>
</feature>
<evidence type="ECO:0000256" key="1">
    <source>
        <dbReference type="SAM" id="Phobius"/>
    </source>
</evidence>
<dbReference type="Proteomes" id="UP000253226">
    <property type="component" value="Unassembled WGS sequence"/>
</dbReference>
<dbReference type="SUPFAM" id="SSF103501">
    <property type="entry name" value="Respiratory nitrate reductase 1 gamma chain"/>
    <property type="match status" value="1"/>
</dbReference>
<dbReference type="InterPro" id="IPR036197">
    <property type="entry name" value="NarG-like_sf"/>
</dbReference>
<evidence type="ECO:0000313" key="2">
    <source>
        <dbReference type="EMBL" id="RCK32417.1"/>
    </source>
</evidence>
<comment type="caution">
    <text evidence="2">The sequence shown here is derived from an EMBL/GenBank/DDBJ whole genome shotgun (WGS) entry which is preliminary data.</text>
</comment>
<dbReference type="NCBIfam" id="TIGR02484">
    <property type="entry name" value="CitB"/>
    <property type="match status" value="1"/>
</dbReference>
<proteinExistence type="predicted"/>
<evidence type="ECO:0008006" key="4">
    <source>
        <dbReference type="Google" id="ProtNLM"/>
    </source>
</evidence>
<reference evidence="2 3" key="1">
    <citation type="submission" date="2014-07" db="EMBL/GenBank/DDBJ databases">
        <title>Draft genome sequence of Thalassospira profundimaris 35.</title>
        <authorList>
            <person name="Lai Q."/>
            <person name="Shao Z."/>
        </authorList>
    </citation>
    <scope>NUCLEOTIDE SEQUENCE [LARGE SCALE GENOMIC DNA]</scope>
    <source>
        <strain evidence="2 3">35</strain>
    </source>
</reference>
<name>A0A367W0A8_9PROT</name>
<accession>A0A367W0A8</accession>
<feature type="transmembrane region" description="Helical" evidence="1">
    <location>
        <begin position="116"/>
        <end position="137"/>
    </location>
</feature>
<keyword evidence="1" id="KW-1133">Transmembrane helix</keyword>
<evidence type="ECO:0000313" key="3">
    <source>
        <dbReference type="Proteomes" id="UP000253226"/>
    </source>
</evidence>
<dbReference type="AlphaFoldDB" id="A0A367W0A8"/>
<organism evidence="2 3">
    <name type="scientific">Thalassospira profundimaris</name>
    <dbReference type="NCBI Taxonomy" id="502049"/>
    <lineage>
        <taxon>Bacteria</taxon>
        <taxon>Pseudomonadati</taxon>
        <taxon>Pseudomonadota</taxon>
        <taxon>Alphaproteobacteria</taxon>
        <taxon>Rhodospirillales</taxon>
        <taxon>Thalassospiraceae</taxon>
        <taxon>Thalassospira</taxon>
    </lineage>
</organism>